<proteinExistence type="predicted"/>
<evidence type="ECO:0000256" key="1">
    <source>
        <dbReference type="ARBA" id="ARBA00001966"/>
    </source>
</evidence>
<dbReference type="InterPro" id="IPR007197">
    <property type="entry name" value="rSAM"/>
</dbReference>
<dbReference type="PROSITE" id="PS51918">
    <property type="entry name" value="RADICAL_SAM"/>
    <property type="match status" value="1"/>
</dbReference>
<dbReference type="InterPro" id="IPR051198">
    <property type="entry name" value="BchE-like"/>
</dbReference>
<sequence>MHFTSGINRPPYEAASGFLQVTSGCSHASCAFCTYFKDTRFKKSPIVEIEADIKEIPQYFGAPERIFLQGADGFAADYDVLMKAAELIHRYVPSVKSIGGYARIDNFRDKSVEQLKNMKAAGFAEPYIGVESGDDVILKMVNKGYDAAFAREQMEKLTAAGMSFIANFLNGLGGAGYGLSHAQKTAKIYAGMDISMIEVSSLTLVPKTILYRRRENGDFVEAAEHERLLEMQEFIRCLKNKTVFLSDHISVPFRAKANLPEDKETLIQGIQEVMDKLPEERMKAHRQMAANYF</sequence>
<dbReference type="GO" id="GO:0046872">
    <property type="term" value="F:metal ion binding"/>
    <property type="evidence" value="ECO:0007669"/>
    <property type="project" value="UniProtKB-KW"/>
</dbReference>
<dbReference type="GO" id="GO:0051536">
    <property type="term" value="F:iron-sulfur cluster binding"/>
    <property type="evidence" value="ECO:0007669"/>
    <property type="project" value="UniProtKB-KW"/>
</dbReference>
<reference evidence="7" key="1">
    <citation type="submission" date="2019-04" db="EMBL/GenBank/DDBJ databases">
        <title>Evolution of Biomass-Degrading Anaerobic Consortia Revealed by Metagenomics.</title>
        <authorList>
            <person name="Peng X."/>
        </authorList>
    </citation>
    <scope>NUCLEOTIDE SEQUENCE</scope>
    <source>
        <strain evidence="7">SIG240</strain>
    </source>
</reference>
<dbReference type="GO" id="GO:0003824">
    <property type="term" value="F:catalytic activity"/>
    <property type="evidence" value="ECO:0007669"/>
    <property type="project" value="InterPro"/>
</dbReference>
<dbReference type="EMBL" id="SVBY01000111">
    <property type="protein sequence ID" value="MBE6093626.1"/>
    <property type="molecule type" value="Genomic_DNA"/>
</dbReference>
<accession>A0A927WKJ6</accession>
<dbReference type="SFLD" id="SFLDG01082">
    <property type="entry name" value="B12-binding_domain_containing"/>
    <property type="match status" value="1"/>
</dbReference>
<dbReference type="SFLD" id="SFLDG01095">
    <property type="entry name" value="Uncharacterised_Radical_SAM_Su"/>
    <property type="match status" value="1"/>
</dbReference>
<dbReference type="PANTHER" id="PTHR43409">
    <property type="entry name" value="ANAEROBIC MAGNESIUM-PROTOPORPHYRIN IX MONOMETHYL ESTER CYCLASE-RELATED"/>
    <property type="match status" value="1"/>
</dbReference>
<evidence type="ECO:0000259" key="6">
    <source>
        <dbReference type="PROSITE" id="PS51918"/>
    </source>
</evidence>
<evidence type="ECO:0000313" key="7">
    <source>
        <dbReference type="EMBL" id="MBE6093626.1"/>
    </source>
</evidence>
<evidence type="ECO:0000256" key="5">
    <source>
        <dbReference type="ARBA" id="ARBA00023014"/>
    </source>
</evidence>
<keyword evidence="5" id="KW-0411">Iron-sulfur</keyword>
<comment type="cofactor">
    <cofactor evidence="1">
        <name>[4Fe-4S] cluster</name>
        <dbReference type="ChEBI" id="CHEBI:49883"/>
    </cofactor>
</comment>
<dbReference type="Gene3D" id="3.80.30.20">
    <property type="entry name" value="tm_1862 like domain"/>
    <property type="match status" value="1"/>
</dbReference>
<dbReference type="InterPro" id="IPR058240">
    <property type="entry name" value="rSAM_sf"/>
</dbReference>
<name>A0A927WKJ6_SELRU</name>
<dbReference type="InterPro" id="IPR023404">
    <property type="entry name" value="rSAM_horseshoe"/>
</dbReference>
<evidence type="ECO:0000256" key="4">
    <source>
        <dbReference type="ARBA" id="ARBA00023004"/>
    </source>
</evidence>
<keyword evidence="2" id="KW-0949">S-adenosyl-L-methionine</keyword>
<comment type="caution">
    <text evidence="7">The sequence shown here is derived from an EMBL/GenBank/DDBJ whole genome shotgun (WGS) entry which is preliminary data.</text>
</comment>
<evidence type="ECO:0000256" key="2">
    <source>
        <dbReference type="ARBA" id="ARBA00022691"/>
    </source>
</evidence>
<evidence type="ECO:0000256" key="3">
    <source>
        <dbReference type="ARBA" id="ARBA00022723"/>
    </source>
</evidence>
<organism evidence="7 8">
    <name type="scientific">Selenomonas ruminantium</name>
    <dbReference type="NCBI Taxonomy" id="971"/>
    <lineage>
        <taxon>Bacteria</taxon>
        <taxon>Bacillati</taxon>
        <taxon>Bacillota</taxon>
        <taxon>Negativicutes</taxon>
        <taxon>Selenomonadales</taxon>
        <taxon>Selenomonadaceae</taxon>
        <taxon>Selenomonas</taxon>
    </lineage>
</organism>
<dbReference type="CDD" id="cd01335">
    <property type="entry name" value="Radical_SAM"/>
    <property type="match status" value="1"/>
</dbReference>
<dbReference type="SFLD" id="SFLDS00029">
    <property type="entry name" value="Radical_SAM"/>
    <property type="match status" value="1"/>
</dbReference>
<dbReference type="PANTHER" id="PTHR43409:SF4">
    <property type="entry name" value="RADICAL SAM SUPERFAMILY PROTEIN"/>
    <property type="match status" value="1"/>
</dbReference>
<feature type="domain" description="Radical SAM core" evidence="6">
    <location>
        <begin position="11"/>
        <end position="241"/>
    </location>
</feature>
<gene>
    <name evidence="7" type="ORF">E7201_10785</name>
</gene>
<keyword evidence="4" id="KW-0408">Iron</keyword>
<dbReference type="Proteomes" id="UP000761380">
    <property type="component" value="Unassembled WGS sequence"/>
</dbReference>
<keyword evidence="3" id="KW-0479">Metal-binding</keyword>
<protein>
    <submittedName>
        <fullName evidence="7">Radical SAM protein</fullName>
    </submittedName>
</protein>
<dbReference type="InterPro" id="IPR006638">
    <property type="entry name" value="Elp3/MiaA/NifB-like_rSAM"/>
</dbReference>
<dbReference type="AlphaFoldDB" id="A0A927WKJ6"/>
<dbReference type="SMART" id="SM00729">
    <property type="entry name" value="Elp3"/>
    <property type="match status" value="1"/>
</dbReference>
<dbReference type="Pfam" id="PF04055">
    <property type="entry name" value="Radical_SAM"/>
    <property type="match status" value="1"/>
</dbReference>
<evidence type="ECO:0000313" key="8">
    <source>
        <dbReference type="Proteomes" id="UP000761380"/>
    </source>
</evidence>
<dbReference type="SUPFAM" id="SSF102114">
    <property type="entry name" value="Radical SAM enzymes"/>
    <property type="match status" value="1"/>
</dbReference>